<proteinExistence type="predicted"/>
<dbReference type="AlphaFoldDB" id="A0A1E3GYG6"/>
<organism evidence="1 2">
    <name type="scientific">Methylobrevis pamukkalensis</name>
    <dbReference type="NCBI Taxonomy" id="1439726"/>
    <lineage>
        <taxon>Bacteria</taxon>
        <taxon>Pseudomonadati</taxon>
        <taxon>Pseudomonadota</taxon>
        <taxon>Alphaproteobacteria</taxon>
        <taxon>Hyphomicrobiales</taxon>
        <taxon>Pleomorphomonadaceae</taxon>
        <taxon>Methylobrevis</taxon>
    </lineage>
</organism>
<name>A0A1E3GYG6_9HYPH</name>
<accession>A0A1E3GYG6</accession>
<comment type="caution">
    <text evidence="1">The sequence shown here is derived from an EMBL/GenBank/DDBJ whole genome shotgun (WGS) entry which is preliminary data.</text>
</comment>
<gene>
    <name evidence="1" type="ORF">A6302_03579</name>
</gene>
<dbReference type="Proteomes" id="UP000094622">
    <property type="component" value="Unassembled WGS sequence"/>
</dbReference>
<dbReference type="PATRIC" id="fig|1439726.3.peg.3772"/>
<sequence length="92" mass="9795">MLSHDQIWSAVDALAARFGLSPSALARKAGLDPTTFNKSKRFAGDGRPRWPSTESLAKVLEATAPGSTNSMRCWSASGKAATCCPRSRAPCR</sequence>
<evidence type="ECO:0008006" key="3">
    <source>
        <dbReference type="Google" id="ProtNLM"/>
    </source>
</evidence>
<evidence type="ECO:0000313" key="1">
    <source>
        <dbReference type="EMBL" id="ODN69108.1"/>
    </source>
</evidence>
<keyword evidence="2" id="KW-1185">Reference proteome</keyword>
<reference evidence="1 2" key="1">
    <citation type="submission" date="2016-07" db="EMBL/GenBank/DDBJ databases">
        <title>Draft Genome Sequence of Methylobrevis pamukkalensis PK2.</title>
        <authorList>
            <person name="Vasilenko O.V."/>
            <person name="Doronina N.V."/>
            <person name="Shmareva M.N."/>
            <person name="Tarlachkov S.V."/>
            <person name="Mustakhimov I."/>
            <person name="Trotsenko Y.A."/>
        </authorList>
    </citation>
    <scope>NUCLEOTIDE SEQUENCE [LARGE SCALE GENOMIC DNA]</scope>
    <source>
        <strain evidence="1 2">PK2</strain>
    </source>
</reference>
<dbReference type="EMBL" id="MCRJ01000109">
    <property type="protein sequence ID" value="ODN69108.1"/>
    <property type="molecule type" value="Genomic_DNA"/>
</dbReference>
<evidence type="ECO:0000313" key="2">
    <source>
        <dbReference type="Proteomes" id="UP000094622"/>
    </source>
</evidence>
<protein>
    <recommendedName>
        <fullName evidence="3">Helix-turn-helix transcriptional regulator</fullName>
    </recommendedName>
</protein>